<organism evidence="1 2">
    <name type="scientific">Roseofilum reptotaenium AO1-A</name>
    <dbReference type="NCBI Taxonomy" id="1925591"/>
    <lineage>
        <taxon>Bacteria</taxon>
        <taxon>Bacillati</taxon>
        <taxon>Cyanobacteriota</taxon>
        <taxon>Cyanophyceae</taxon>
        <taxon>Desertifilales</taxon>
        <taxon>Desertifilaceae</taxon>
        <taxon>Roseofilum</taxon>
    </lineage>
</organism>
<dbReference type="Proteomes" id="UP000183940">
    <property type="component" value="Unassembled WGS sequence"/>
</dbReference>
<evidence type="ECO:0000313" key="2">
    <source>
        <dbReference type="Proteomes" id="UP000183940"/>
    </source>
</evidence>
<sequence length="146" mass="16126">MKRRDVLRLGASAALGWSTTSALKACRRLSPSSSVPLSIEETRGLESASRRGTDAYHFLKDVGQGFSGTTVRLITEDSPGANVAWELVQEEFIPLTGIDVQWEGNFFPGLKNQLTPKYPEKWQSLLVLKPLPCVQRAHVVSAKFQV</sequence>
<comment type="caution">
    <text evidence="1">The sequence shown here is derived from an EMBL/GenBank/DDBJ whole genome shotgun (WGS) entry which is preliminary data.</text>
</comment>
<name>A0A1L9QW52_9CYAN</name>
<dbReference type="STRING" id="1925591.BI308_03795"/>
<protein>
    <recommendedName>
        <fullName evidence="3">Extracellular solute-binding protein</fullName>
    </recommendedName>
</protein>
<gene>
    <name evidence="1" type="ORF">BI308_03795</name>
</gene>
<reference evidence="1" key="1">
    <citation type="submission" date="2016-10" db="EMBL/GenBank/DDBJ databases">
        <title>CRISPR-Cas defence system in Roseofilum reptotaenium: evidence of a bacteriophage-cyanobacterium arms race in the coral black band disease.</title>
        <authorList>
            <person name="Buerger P."/>
            <person name="Wood-Charlson E.M."/>
            <person name="Weynberg K.D."/>
            <person name="Willis B."/>
            <person name="Van Oppen M.J."/>
        </authorList>
    </citation>
    <scope>NUCLEOTIDE SEQUENCE [LARGE SCALE GENOMIC DNA]</scope>
    <source>
        <strain evidence="1">AO1-A</strain>
    </source>
</reference>
<proteinExistence type="predicted"/>
<evidence type="ECO:0008006" key="3">
    <source>
        <dbReference type="Google" id="ProtNLM"/>
    </source>
</evidence>
<accession>A0A1L9QW52</accession>
<dbReference type="EMBL" id="MLAW01000004">
    <property type="protein sequence ID" value="OJJ26827.1"/>
    <property type="molecule type" value="Genomic_DNA"/>
</dbReference>
<keyword evidence="2" id="KW-1185">Reference proteome</keyword>
<evidence type="ECO:0000313" key="1">
    <source>
        <dbReference type="EMBL" id="OJJ26827.1"/>
    </source>
</evidence>
<dbReference type="AlphaFoldDB" id="A0A1L9QW52"/>